<reference evidence="1 2" key="1">
    <citation type="journal article" date="2021" name="BMC Biol.">
        <title>Horizontally acquired antibacterial genes associated with adaptive radiation of ladybird beetles.</title>
        <authorList>
            <person name="Li H.S."/>
            <person name="Tang X.F."/>
            <person name="Huang Y.H."/>
            <person name="Xu Z.Y."/>
            <person name="Chen M.L."/>
            <person name="Du X.Y."/>
            <person name="Qiu B.Y."/>
            <person name="Chen P.T."/>
            <person name="Zhang W."/>
            <person name="Slipinski A."/>
            <person name="Escalona H.E."/>
            <person name="Waterhouse R.M."/>
            <person name="Zwick A."/>
            <person name="Pang H."/>
        </authorList>
    </citation>
    <scope>NUCLEOTIDE SEQUENCE [LARGE SCALE GENOMIC DNA]</scope>
    <source>
        <strain evidence="1">SYSU2018</strain>
    </source>
</reference>
<evidence type="ECO:0000313" key="1">
    <source>
        <dbReference type="EMBL" id="KAL3281488.1"/>
    </source>
</evidence>
<comment type="caution">
    <text evidence="1">The sequence shown here is derived from an EMBL/GenBank/DDBJ whole genome shotgun (WGS) entry which is preliminary data.</text>
</comment>
<name>A0ABD2NRY6_9CUCU</name>
<dbReference type="AlphaFoldDB" id="A0ABD2NRY6"/>
<dbReference type="EMBL" id="JABFTP020000144">
    <property type="protein sequence ID" value="KAL3281488.1"/>
    <property type="molecule type" value="Genomic_DNA"/>
</dbReference>
<sequence length="270" mass="31981">MFNNIVNNFKIVQWNIRLLKSNYNHMCVLLAELDPGIISLSETFLKENDMVRFKRYNIIRVDREDDKDFENIVGKCADESIPILKKTGHNKYRVIWWDAEMGELVKEKREAFRKYVREPSRENYVKAKRIKAKVKITMKKKKISPFEKFCESISFKDSKKTWRMINKFNGNKNPTNITEHPPSEVLLQLMKELAPGEDEKISCLRIDNNIQTPYSCMYELNMALRLKKDTAPGLNALSYSLYRNIPHQGNKNFLRSLITYWIILVKYRKS</sequence>
<dbReference type="Gene3D" id="3.60.10.10">
    <property type="entry name" value="Endonuclease/exonuclease/phosphatase"/>
    <property type="match status" value="1"/>
</dbReference>
<dbReference type="InterPro" id="IPR036691">
    <property type="entry name" value="Endo/exonu/phosph_ase_sf"/>
</dbReference>
<keyword evidence="2" id="KW-1185">Reference proteome</keyword>
<organism evidence="1 2">
    <name type="scientific">Cryptolaemus montrouzieri</name>
    <dbReference type="NCBI Taxonomy" id="559131"/>
    <lineage>
        <taxon>Eukaryota</taxon>
        <taxon>Metazoa</taxon>
        <taxon>Ecdysozoa</taxon>
        <taxon>Arthropoda</taxon>
        <taxon>Hexapoda</taxon>
        <taxon>Insecta</taxon>
        <taxon>Pterygota</taxon>
        <taxon>Neoptera</taxon>
        <taxon>Endopterygota</taxon>
        <taxon>Coleoptera</taxon>
        <taxon>Polyphaga</taxon>
        <taxon>Cucujiformia</taxon>
        <taxon>Coccinelloidea</taxon>
        <taxon>Coccinellidae</taxon>
        <taxon>Scymninae</taxon>
        <taxon>Scymnini</taxon>
        <taxon>Cryptolaemus</taxon>
    </lineage>
</organism>
<dbReference type="SUPFAM" id="SSF56219">
    <property type="entry name" value="DNase I-like"/>
    <property type="match status" value="1"/>
</dbReference>
<evidence type="ECO:0000313" key="2">
    <source>
        <dbReference type="Proteomes" id="UP001516400"/>
    </source>
</evidence>
<gene>
    <name evidence="1" type="ORF">HHI36_004696</name>
</gene>
<dbReference type="Proteomes" id="UP001516400">
    <property type="component" value="Unassembled WGS sequence"/>
</dbReference>
<protein>
    <submittedName>
        <fullName evidence="1">Uncharacterized protein</fullName>
    </submittedName>
</protein>
<accession>A0ABD2NRY6</accession>
<proteinExistence type="predicted"/>